<accession>A0A9P7VK50</accession>
<evidence type="ECO:0000313" key="1">
    <source>
        <dbReference type="EMBL" id="KAG7442606.1"/>
    </source>
</evidence>
<dbReference type="EMBL" id="MU250550">
    <property type="protein sequence ID" value="KAG7442606.1"/>
    <property type="molecule type" value="Genomic_DNA"/>
</dbReference>
<protein>
    <submittedName>
        <fullName evidence="1">Uncharacterized protein</fullName>
    </submittedName>
</protein>
<sequence>MHYFTLPSSSAIRPSVVPEAGKPVACDSRHSEPQCCHCGWRGAHAPGCPFK</sequence>
<name>A0A9P7VK50_9AGAR</name>
<evidence type="ECO:0000313" key="2">
    <source>
        <dbReference type="Proteomes" id="UP000812287"/>
    </source>
</evidence>
<proteinExistence type="predicted"/>
<dbReference type="Proteomes" id="UP000812287">
    <property type="component" value="Unassembled WGS sequence"/>
</dbReference>
<dbReference type="GeneID" id="66105898"/>
<comment type="caution">
    <text evidence="1">The sequence shown here is derived from an EMBL/GenBank/DDBJ whole genome shotgun (WGS) entry which is preliminary data.</text>
</comment>
<keyword evidence="2" id="KW-1185">Reference proteome</keyword>
<organism evidence="1 2">
    <name type="scientific">Guyanagaster necrorhizus</name>
    <dbReference type="NCBI Taxonomy" id="856835"/>
    <lineage>
        <taxon>Eukaryota</taxon>
        <taxon>Fungi</taxon>
        <taxon>Dikarya</taxon>
        <taxon>Basidiomycota</taxon>
        <taxon>Agaricomycotina</taxon>
        <taxon>Agaricomycetes</taxon>
        <taxon>Agaricomycetidae</taxon>
        <taxon>Agaricales</taxon>
        <taxon>Marasmiineae</taxon>
        <taxon>Physalacriaceae</taxon>
        <taxon>Guyanagaster</taxon>
    </lineage>
</organism>
<dbReference type="RefSeq" id="XP_043036106.1">
    <property type="nucleotide sequence ID" value="XM_043183601.1"/>
</dbReference>
<dbReference type="AlphaFoldDB" id="A0A9P7VK50"/>
<reference evidence="1" key="1">
    <citation type="submission" date="2020-11" db="EMBL/GenBank/DDBJ databases">
        <title>Adaptations for nitrogen fixation in a non-lichenized fungal sporocarp promotes dispersal by wood-feeding termites.</title>
        <authorList>
            <consortium name="DOE Joint Genome Institute"/>
            <person name="Koch R.A."/>
            <person name="Yoon G."/>
            <person name="Arayal U."/>
            <person name="Lail K."/>
            <person name="Amirebrahimi M."/>
            <person name="Labutti K."/>
            <person name="Lipzen A."/>
            <person name="Riley R."/>
            <person name="Barry K."/>
            <person name="Henrissat B."/>
            <person name="Grigoriev I.V."/>
            <person name="Herr J.R."/>
            <person name="Aime M.C."/>
        </authorList>
    </citation>
    <scope>NUCLEOTIDE SEQUENCE</scope>
    <source>
        <strain evidence="1">MCA 3950</strain>
    </source>
</reference>
<gene>
    <name evidence="1" type="ORF">BT62DRAFT_905345</name>
</gene>
<dbReference type="OrthoDB" id="2919358at2759"/>